<name>A0A4R6KMF8_9ACTN</name>
<gene>
    <name evidence="2" type="ORF">EV643_102619</name>
</gene>
<evidence type="ECO:0000256" key="1">
    <source>
        <dbReference type="SAM" id="MobiDB-lite"/>
    </source>
</evidence>
<dbReference type="EMBL" id="SNWQ01000002">
    <property type="protein sequence ID" value="TDO52777.1"/>
    <property type="molecule type" value="Genomic_DNA"/>
</dbReference>
<reference evidence="2 3" key="1">
    <citation type="submission" date="2019-03" db="EMBL/GenBank/DDBJ databases">
        <title>Genomic Encyclopedia of Type Strains, Phase III (KMG-III): the genomes of soil and plant-associated and newly described type strains.</title>
        <authorList>
            <person name="Whitman W."/>
        </authorList>
    </citation>
    <scope>NUCLEOTIDE SEQUENCE [LARGE SCALE GENOMIC DNA]</scope>
    <source>
        <strain evidence="2 3">VKM Ac-2527</strain>
    </source>
</reference>
<evidence type="ECO:0000313" key="3">
    <source>
        <dbReference type="Proteomes" id="UP000295388"/>
    </source>
</evidence>
<feature type="region of interest" description="Disordered" evidence="1">
    <location>
        <begin position="124"/>
        <end position="143"/>
    </location>
</feature>
<dbReference type="OrthoDB" id="3828312at2"/>
<comment type="caution">
    <text evidence="2">The sequence shown here is derived from an EMBL/GenBank/DDBJ whole genome shotgun (WGS) entry which is preliminary data.</text>
</comment>
<sequence>MDIAKFNSVFSDARRRQRTEPDFDVTTAQAYLRELIAKEPDDDERDWALRMIDRLAEPLPDPPQRSELYAEAGRIHSAAFYSGGTTEQQLAALEAARRQIWAIADRASDEEEADIRAMTRSLEHLENGLRNPDWPAEPPGQSG</sequence>
<dbReference type="RefSeq" id="WP_133799156.1">
    <property type="nucleotide sequence ID" value="NZ_SNWQ01000002.1"/>
</dbReference>
<evidence type="ECO:0000313" key="2">
    <source>
        <dbReference type="EMBL" id="TDO52777.1"/>
    </source>
</evidence>
<keyword evidence="3" id="KW-1185">Reference proteome</keyword>
<dbReference type="Proteomes" id="UP000295388">
    <property type="component" value="Unassembled WGS sequence"/>
</dbReference>
<protein>
    <submittedName>
        <fullName evidence="2">Uncharacterized protein</fullName>
    </submittedName>
</protein>
<proteinExistence type="predicted"/>
<organism evidence="2 3">
    <name type="scientific">Kribbella caucasensis</name>
    <dbReference type="NCBI Taxonomy" id="2512215"/>
    <lineage>
        <taxon>Bacteria</taxon>
        <taxon>Bacillati</taxon>
        <taxon>Actinomycetota</taxon>
        <taxon>Actinomycetes</taxon>
        <taxon>Propionibacteriales</taxon>
        <taxon>Kribbellaceae</taxon>
        <taxon>Kribbella</taxon>
    </lineage>
</organism>
<accession>A0A4R6KMF8</accession>
<dbReference type="AlphaFoldDB" id="A0A4R6KMF8"/>